<organism evidence="2">
    <name type="scientific">freshwater metagenome</name>
    <dbReference type="NCBI Taxonomy" id="449393"/>
    <lineage>
        <taxon>unclassified sequences</taxon>
        <taxon>metagenomes</taxon>
        <taxon>ecological metagenomes</taxon>
    </lineage>
</organism>
<feature type="compositionally biased region" description="Low complexity" evidence="1">
    <location>
        <begin position="199"/>
        <end position="214"/>
    </location>
</feature>
<evidence type="ECO:0000256" key="1">
    <source>
        <dbReference type="SAM" id="MobiDB-lite"/>
    </source>
</evidence>
<feature type="compositionally biased region" description="Basic residues" evidence="1">
    <location>
        <begin position="276"/>
        <end position="295"/>
    </location>
</feature>
<feature type="compositionally biased region" description="Polar residues" evidence="1">
    <location>
        <begin position="10"/>
        <end position="28"/>
    </location>
</feature>
<protein>
    <submittedName>
        <fullName evidence="2">Unannotated protein</fullName>
    </submittedName>
</protein>
<gene>
    <name evidence="2" type="ORF">UFOPK1493_03104</name>
</gene>
<dbReference type="EMBL" id="CAEZSR010000155">
    <property type="protein sequence ID" value="CAB4581263.1"/>
    <property type="molecule type" value="Genomic_DNA"/>
</dbReference>
<feature type="region of interest" description="Disordered" evidence="1">
    <location>
        <begin position="63"/>
        <end position="312"/>
    </location>
</feature>
<feature type="region of interest" description="Disordered" evidence="1">
    <location>
        <begin position="1"/>
        <end position="44"/>
    </location>
</feature>
<feature type="compositionally biased region" description="Basic residues" evidence="1">
    <location>
        <begin position="244"/>
        <end position="258"/>
    </location>
</feature>
<dbReference type="AlphaFoldDB" id="A0A6J6F2J5"/>
<feature type="compositionally biased region" description="Acidic residues" evidence="1">
    <location>
        <begin position="81"/>
        <end position="99"/>
    </location>
</feature>
<reference evidence="2" key="1">
    <citation type="submission" date="2020-05" db="EMBL/GenBank/DDBJ databases">
        <authorList>
            <person name="Chiriac C."/>
            <person name="Salcher M."/>
            <person name="Ghai R."/>
            <person name="Kavagutti S V."/>
        </authorList>
    </citation>
    <scope>NUCLEOTIDE SEQUENCE</scope>
</reference>
<feature type="compositionally biased region" description="Polar residues" evidence="1">
    <location>
        <begin position="185"/>
        <end position="198"/>
    </location>
</feature>
<feature type="compositionally biased region" description="Low complexity" evidence="1">
    <location>
        <begin position="113"/>
        <end position="150"/>
    </location>
</feature>
<name>A0A6J6F2J5_9ZZZZ</name>
<sequence length="312" mass="32326">MAATPHTARVSKTPSAGSSQIDPSTENHTLPWFAPSSKPIPIATNPTGPAIALVTCDRAIDPASARRHSSCGPASIAFDPSDVDGDTDGDTDVDTDVDEAGGSVDGTGFGTLSSVTGADTTGTGSSTCGSRTREAAITASTTTAPAPTSASDRRPPVRTRRSLGRTSTSTGDDAIGDPAVVEPARTSSSNCASNTGRMSRTARSNSASISRSSTLIPDLPPSPTEAFGERVRAANGSPRPSGRAPRRARSPAFRRRPPMRAPTVRCPVAATASIWRGRRRRLAPPLRGARRRSRRGPVLLSTSSRPPIARGR</sequence>
<proteinExistence type="predicted"/>
<accession>A0A6J6F2J5</accession>
<evidence type="ECO:0000313" key="2">
    <source>
        <dbReference type="EMBL" id="CAB4581263.1"/>
    </source>
</evidence>